<evidence type="ECO:0000313" key="1">
    <source>
        <dbReference type="EMBL" id="MPL95839.1"/>
    </source>
</evidence>
<reference evidence="1" key="1">
    <citation type="submission" date="2019-08" db="EMBL/GenBank/DDBJ databases">
        <authorList>
            <person name="Kucharzyk K."/>
            <person name="Murdoch R.W."/>
            <person name="Higgins S."/>
            <person name="Loffler F."/>
        </authorList>
    </citation>
    <scope>NUCLEOTIDE SEQUENCE</scope>
</reference>
<protein>
    <submittedName>
        <fullName evidence="1">Uncharacterized protein</fullName>
    </submittedName>
</protein>
<dbReference type="AlphaFoldDB" id="A0A644VWM2"/>
<proteinExistence type="predicted"/>
<sequence>MTVIGPGRRIFTELLADHFLGHVDRDVLLAVVDAEGQTDELRQDGGAARPDLDHVRFARSFRLLRLLQQIGVDEGAFPDRTCHVLATLLGVARTENVLVRLLVRASLLALGVLAPRGHRGTATRGPAFTTAMRVVDRVHRDAADGRTHALVAHTTGFTEVLVRVVGVRHGTDGGHAFLTHDAQLARREADLGIAAVTADELGVGAGRTGQLTALARLQLDVVHDRTDRHARERHRVARLDVVLQARENGVAHGEALRRQDVGELAVLVLDQRDEGGTVRIVFDPLDDRRNVELATLEIDDAVETLGAATLVPHRDAPGIVPATGLDQALSEGFDRTAFPKLRTVDQNQPTLARRRRLIRLECHAFCLPLACGGLPRLSVCKGPRRSPSSIVKRPGTNPGLLDWRDVAGLGGRVYRQVALCYQLGSNVFELETSTSRTPFSARICRRPVSASTGAVPKSISRYPSPRTAL</sequence>
<dbReference type="EMBL" id="VSSQ01000483">
    <property type="protein sequence ID" value="MPL95839.1"/>
    <property type="molecule type" value="Genomic_DNA"/>
</dbReference>
<name>A0A644VWM2_9ZZZZ</name>
<comment type="caution">
    <text evidence="1">The sequence shown here is derived from an EMBL/GenBank/DDBJ whole genome shotgun (WGS) entry which is preliminary data.</text>
</comment>
<organism evidence="1">
    <name type="scientific">bioreactor metagenome</name>
    <dbReference type="NCBI Taxonomy" id="1076179"/>
    <lineage>
        <taxon>unclassified sequences</taxon>
        <taxon>metagenomes</taxon>
        <taxon>ecological metagenomes</taxon>
    </lineage>
</organism>
<accession>A0A644VWM2</accession>
<gene>
    <name evidence="1" type="ORF">SDC9_42012</name>
</gene>